<gene>
    <name evidence="2" type="ORF">Voc01_005250</name>
</gene>
<name>A0A8J4E8U3_9ACTN</name>
<comment type="caution">
    <text evidence="2">The sequence shown here is derived from an EMBL/GenBank/DDBJ whole genome shotgun (WGS) entry which is preliminary data.</text>
</comment>
<feature type="transmembrane region" description="Helical" evidence="1">
    <location>
        <begin position="147"/>
        <end position="172"/>
    </location>
</feature>
<proteinExistence type="predicted"/>
<reference evidence="2" key="1">
    <citation type="submission" date="2021-01" db="EMBL/GenBank/DDBJ databases">
        <title>Whole genome shotgun sequence of Virgisporangium ochraceum NBRC 16418.</title>
        <authorList>
            <person name="Komaki H."/>
            <person name="Tamura T."/>
        </authorList>
    </citation>
    <scope>NUCLEOTIDE SEQUENCE</scope>
    <source>
        <strain evidence="2">NBRC 16418</strain>
    </source>
</reference>
<dbReference type="Proteomes" id="UP000635606">
    <property type="component" value="Unassembled WGS sequence"/>
</dbReference>
<keyword evidence="3" id="KW-1185">Reference proteome</keyword>
<keyword evidence="1" id="KW-0812">Transmembrane</keyword>
<protein>
    <submittedName>
        <fullName evidence="2">Uncharacterized protein</fullName>
    </submittedName>
</protein>
<sequence>MRLAYLGGPLLVTAYGLTRLLDGIDGSKGPGPAWTVGHLFFLGALVLLAVAMVGLRAERRTWLTTVATVGGVFGAVAMARVVAVDILVARGAADRAEMDRNYATYEFPGSDVLDEAGGILFPLGLVVLLVVLAAGGRLPWWSPVVALAGFGTILATLDLLPVAGLLLLAALAPMVTGTARSPVAVPRR</sequence>
<dbReference type="RefSeq" id="WP_203925618.1">
    <property type="nucleotide sequence ID" value="NZ_BOPH01000007.1"/>
</dbReference>
<evidence type="ECO:0000313" key="3">
    <source>
        <dbReference type="Proteomes" id="UP000635606"/>
    </source>
</evidence>
<organism evidence="2 3">
    <name type="scientific">Virgisporangium ochraceum</name>
    <dbReference type="NCBI Taxonomy" id="65505"/>
    <lineage>
        <taxon>Bacteria</taxon>
        <taxon>Bacillati</taxon>
        <taxon>Actinomycetota</taxon>
        <taxon>Actinomycetes</taxon>
        <taxon>Micromonosporales</taxon>
        <taxon>Micromonosporaceae</taxon>
        <taxon>Virgisporangium</taxon>
    </lineage>
</organism>
<feature type="transmembrane region" description="Helical" evidence="1">
    <location>
        <begin position="62"/>
        <end position="83"/>
    </location>
</feature>
<evidence type="ECO:0000313" key="2">
    <source>
        <dbReference type="EMBL" id="GIJ65608.1"/>
    </source>
</evidence>
<dbReference type="AlphaFoldDB" id="A0A8J4E8U3"/>
<keyword evidence="1" id="KW-0472">Membrane</keyword>
<feature type="transmembrane region" description="Helical" evidence="1">
    <location>
        <begin position="32"/>
        <end position="55"/>
    </location>
</feature>
<keyword evidence="1" id="KW-1133">Transmembrane helix</keyword>
<feature type="transmembrane region" description="Helical" evidence="1">
    <location>
        <begin position="116"/>
        <end position="135"/>
    </location>
</feature>
<evidence type="ECO:0000256" key="1">
    <source>
        <dbReference type="SAM" id="Phobius"/>
    </source>
</evidence>
<accession>A0A8J4E8U3</accession>
<dbReference type="EMBL" id="BOPH01000007">
    <property type="protein sequence ID" value="GIJ65608.1"/>
    <property type="molecule type" value="Genomic_DNA"/>
</dbReference>